<dbReference type="Pfam" id="PF05685">
    <property type="entry name" value="Uma2"/>
    <property type="match status" value="1"/>
</dbReference>
<dbReference type="EMBL" id="CP114014">
    <property type="protein sequence ID" value="XAY03262.1"/>
    <property type="molecule type" value="Genomic_DNA"/>
</dbReference>
<dbReference type="PANTHER" id="PTHR34107:SF4">
    <property type="entry name" value="SLL1222 PROTEIN"/>
    <property type="match status" value="1"/>
</dbReference>
<dbReference type="InterPro" id="IPR008538">
    <property type="entry name" value="Uma2"/>
</dbReference>
<dbReference type="Gene3D" id="3.90.1570.10">
    <property type="entry name" value="tt1808, chain A"/>
    <property type="match status" value="1"/>
</dbReference>
<name>A0AAU7AP40_9ACTN</name>
<dbReference type="PANTHER" id="PTHR34107">
    <property type="entry name" value="SLL0198 PROTEIN-RELATED"/>
    <property type="match status" value="1"/>
</dbReference>
<evidence type="ECO:0000259" key="1">
    <source>
        <dbReference type="Pfam" id="PF05685"/>
    </source>
</evidence>
<dbReference type="InterPro" id="IPR012296">
    <property type="entry name" value="Nuclease_put_TT1808"/>
</dbReference>
<accession>A0AAU7AP40</accession>
<dbReference type="AlphaFoldDB" id="A0AAU7AP40"/>
<sequence>MDQAMTSTATRMTRAQFLARGEKVDARRYELLDGELIVDEPTTRHQMAFRELLYELTHWARGGPRRGQTIPTIDTDIGPRTILAPDLQWYADGRAMNDIDSRPQPHGDIAIEIRSPSTWHYDVGRKRAAYEAVGVQEYWLVDPSTRTIVILGRSAPDAPTFDTSREVSHDDVLTSPLLPGFAVPVTTLLPA</sequence>
<dbReference type="SUPFAM" id="SSF52980">
    <property type="entry name" value="Restriction endonuclease-like"/>
    <property type="match status" value="1"/>
</dbReference>
<dbReference type="KEGG" id="parq:DSM112329_00074"/>
<reference evidence="2" key="1">
    <citation type="submission" date="2022-12" db="EMBL/GenBank/DDBJ databases">
        <title>Paraconexibacter alkalitolerans sp. nov. and Baekduia alba sp. nov., isolated from soil and emended description of the genera Paraconexibacter (Chun et al., 2020) and Baekduia (An et al., 2020).</title>
        <authorList>
            <person name="Vieira S."/>
            <person name="Huber K.J."/>
            <person name="Geppert A."/>
            <person name="Wolf J."/>
            <person name="Neumann-Schaal M."/>
            <person name="Muesken M."/>
            <person name="Overmann J."/>
        </authorList>
    </citation>
    <scope>NUCLEOTIDE SEQUENCE</scope>
    <source>
        <strain evidence="2">AEG42_29</strain>
    </source>
</reference>
<dbReference type="InterPro" id="IPR011335">
    <property type="entry name" value="Restrct_endonuc-II-like"/>
</dbReference>
<dbReference type="CDD" id="cd06260">
    <property type="entry name" value="DUF820-like"/>
    <property type="match status" value="1"/>
</dbReference>
<organism evidence="2">
    <name type="scientific">Paraconexibacter sp. AEG42_29</name>
    <dbReference type="NCBI Taxonomy" id="2997339"/>
    <lineage>
        <taxon>Bacteria</taxon>
        <taxon>Bacillati</taxon>
        <taxon>Actinomycetota</taxon>
        <taxon>Thermoleophilia</taxon>
        <taxon>Solirubrobacterales</taxon>
        <taxon>Paraconexibacteraceae</taxon>
        <taxon>Paraconexibacter</taxon>
    </lineage>
</organism>
<proteinExistence type="predicted"/>
<feature type="domain" description="Putative restriction endonuclease" evidence="1">
    <location>
        <begin position="26"/>
        <end position="185"/>
    </location>
</feature>
<evidence type="ECO:0000313" key="2">
    <source>
        <dbReference type="EMBL" id="XAY03262.1"/>
    </source>
</evidence>
<protein>
    <recommendedName>
        <fullName evidence="1">Putative restriction endonuclease domain-containing protein</fullName>
    </recommendedName>
</protein>
<gene>
    <name evidence="2" type="ORF">DSM112329_00074</name>
</gene>